<dbReference type="InterPro" id="IPR003165">
    <property type="entry name" value="Piwi"/>
</dbReference>
<evidence type="ECO:0000313" key="3">
    <source>
        <dbReference type="Proteomes" id="UP000000740"/>
    </source>
</evidence>
<dbReference type="GO" id="GO:0003676">
    <property type="term" value="F:nucleic acid binding"/>
    <property type="evidence" value="ECO:0007669"/>
    <property type="project" value="InterPro"/>
</dbReference>
<sequence>MSIFANSFEIEVPTLPAEIYKIDPQPSESDPWRALDSYEESIERTCRGSAHRIKNSGDWAILSIAATDSQDELQGPDGTRLVRTSETTVGGENGRYQSAVKQALRNSLEWFVTNHLDFWERGNSQAFYEWDPSNTVGMYDAYHGYKATIDYNDGYYLTVDSTVKFISSKSINEYLSELGRDVVKTRFFDRYCTLMSDSRPSVELVSLAEDLTVSDKTMNFGGKEMSVIDYIKSDDKYSQEAFDAIDPDEPLARVRFPWSDDPVDTAPSLLHPLPNGIEPKMTGYAARSADERWRDTERFAKRIDYVQVFDEQCNVSDEPRRGGSVHDYPSLKFGGTEVLNLGQQNPLNTDQTVNRQNWRYLVRDFLEEYGPAVRQRGAAQIDVVHPDGRSDMAAELFANLSKYLENFVGITVRDQPGIVSHSDYQKLREWRERHAEDSDGILVLQEDGSDRYLDIVAELEGNPTQGITVGTYESSLRSSGFDDSMYNIACGLATKMGVRPFLLDQPLNADLFLGMSVTGDEVNNATAVLVSGEDGDLIGQTQTNLATGSSTVTGKDVAARIVRQQISAAIDRNQLGYVGSLTIHRNGQFGDGELEGIREGIAELQSSGDLNEELTWQAIEISDGSSHRLYTDDSGSMVQTGSVMPLDDKSVTVVTFGSPHIHQATPDPLYCTIADGEGETDINLIGTDILSLSFLNWGSPMMKMKQPLTTYLPAEMHDILSTGTQLNHPPF</sequence>
<reference evidence="2 3" key="1">
    <citation type="journal article" date="2016" name="Stand. Genomic Sci.">
        <title>Complete genome sequence of the Antarctic Halorubrum lacusprofundi type strain ACAM 34.</title>
        <authorList>
            <person name="Anderson I.J."/>
            <person name="DasSarma P."/>
            <person name="Lucas S."/>
            <person name="Copeland A."/>
            <person name="Lapidus A."/>
            <person name="Del Rio T.G."/>
            <person name="Tice H."/>
            <person name="Dalin E."/>
            <person name="Bruce D.C."/>
            <person name="Goodwin L."/>
            <person name="Pitluck S."/>
            <person name="Sims D."/>
            <person name="Brettin T.S."/>
            <person name="Detter J.C."/>
            <person name="Han C.S."/>
            <person name="Larimer F."/>
            <person name="Hauser L."/>
            <person name="Land M."/>
            <person name="Ivanova N."/>
            <person name="Richardson P."/>
            <person name="Cavicchioli R."/>
            <person name="DasSarma S."/>
            <person name="Woese C.R."/>
            <person name="Kyrpides N.C."/>
        </authorList>
    </citation>
    <scope>NUCLEOTIDE SEQUENCE [LARGE SCALE GENOMIC DNA]</scope>
    <source>
        <strain evidence="3">ATCC 49239 / DSM 5036 / JCM 8891 / ACAM 34</strain>
    </source>
</reference>
<dbReference type="HOGENOM" id="CLU_378845_0_0_2"/>
<dbReference type="InterPro" id="IPR036397">
    <property type="entry name" value="RNaseH_sf"/>
</dbReference>
<dbReference type="eggNOG" id="arCOG03890">
    <property type="taxonomic scope" value="Archaea"/>
</dbReference>
<evidence type="ECO:0000259" key="1">
    <source>
        <dbReference type="SMART" id="SM00950"/>
    </source>
</evidence>
<dbReference type="KEGG" id="hla:Hlac_3230"/>
<protein>
    <submittedName>
        <fullName evidence="2">Stem cell self-renewal protein Piwi domain protein</fullName>
    </submittedName>
</protein>
<organism evidence="2 3">
    <name type="scientific">Halorubrum lacusprofundi (strain ATCC 49239 / DSM 5036 / JCM 8891 / ACAM 34)</name>
    <dbReference type="NCBI Taxonomy" id="416348"/>
    <lineage>
        <taxon>Archaea</taxon>
        <taxon>Methanobacteriati</taxon>
        <taxon>Methanobacteriota</taxon>
        <taxon>Stenosarchaea group</taxon>
        <taxon>Halobacteria</taxon>
        <taxon>Halobacteriales</taxon>
        <taxon>Haloferacaceae</taxon>
        <taxon>Halorubrum</taxon>
    </lineage>
</organism>
<dbReference type="Proteomes" id="UP000000740">
    <property type="component" value="Chromosome 2"/>
</dbReference>
<feature type="domain" description="Piwi" evidence="1">
    <location>
        <begin position="439"/>
        <end position="725"/>
    </location>
</feature>
<dbReference type="RefSeq" id="WP_015911604.1">
    <property type="nucleotide sequence ID" value="NC_012028.1"/>
</dbReference>
<keyword evidence="3" id="KW-1185">Reference proteome</keyword>
<dbReference type="EMBL" id="CP001366">
    <property type="protein sequence ID" value="ACM58761.1"/>
    <property type="molecule type" value="Genomic_DNA"/>
</dbReference>
<proteinExistence type="predicted"/>
<dbReference type="Gene3D" id="3.30.420.10">
    <property type="entry name" value="Ribonuclease H-like superfamily/Ribonuclease H"/>
    <property type="match status" value="1"/>
</dbReference>
<dbReference type="InterPro" id="IPR012337">
    <property type="entry name" value="RNaseH-like_sf"/>
</dbReference>
<gene>
    <name evidence="2" type="ordered locus">Hlac_3230</name>
</gene>
<dbReference type="SMART" id="SM00950">
    <property type="entry name" value="Piwi"/>
    <property type="match status" value="1"/>
</dbReference>
<dbReference type="SUPFAM" id="SSF53098">
    <property type="entry name" value="Ribonuclease H-like"/>
    <property type="match status" value="1"/>
</dbReference>
<dbReference type="SMR" id="B9LVP8"/>
<evidence type="ECO:0000313" key="2">
    <source>
        <dbReference type="EMBL" id="ACM58761.1"/>
    </source>
</evidence>
<accession>B9LVP8</accession>
<name>B9LVP8_HALLT</name>
<dbReference type="AlphaFoldDB" id="B9LVP8"/>
<dbReference type="GeneID" id="42369502"/>